<feature type="compositionally biased region" description="Basic and acidic residues" evidence="1">
    <location>
        <begin position="83"/>
        <end position="98"/>
    </location>
</feature>
<dbReference type="AlphaFoldDB" id="A0A7C8VYK5"/>
<feature type="compositionally biased region" description="Low complexity" evidence="1">
    <location>
        <begin position="67"/>
        <end position="81"/>
    </location>
</feature>
<keyword evidence="2" id="KW-0812">Transmembrane</keyword>
<evidence type="ECO:0000256" key="2">
    <source>
        <dbReference type="SAM" id="Phobius"/>
    </source>
</evidence>
<proteinExistence type="predicted"/>
<organism evidence="3 4">
    <name type="scientific">Orbilia oligospora</name>
    <name type="common">Nematode-trapping fungus</name>
    <name type="synonym">Arthrobotrys oligospora</name>
    <dbReference type="NCBI Taxonomy" id="2813651"/>
    <lineage>
        <taxon>Eukaryota</taxon>
        <taxon>Fungi</taxon>
        <taxon>Dikarya</taxon>
        <taxon>Ascomycota</taxon>
        <taxon>Pezizomycotina</taxon>
        <taxon>Orbiliomycetes</taxon>
        <taxon>Orbiliales</taxon>
        <taxon>Orbiliaceae</taxon>
        <taxon>Orbilia</taxon>
    </lineage>
</organism>
<dbReference type="OrthoDB" id="5401379at2759"/>
<feature type="transmembrane region" description="Helical" evidence="2">
    <location>
        <begin position="20"/>
        <end position="42"/>
    </location>
</feature>
<sequence>MAPTKPLEIRSKSSNIAFGPTLGGLIGGFTFIALCVIGFCLFKRKFRRRRRKARRQEYLKGRNTSKVSESPVSSNGNVNSVKTHGEASLEAEMARDSNGDVDSLSNRREPVEA</sequence>
<keyword evidence="2" id="KW-0472">Membrane</keyword>
<accession>A0A7C8VYK5</accession>
<protein>
    <submittedName>
        <fullName evidence="3">Uncharacterized protein</fullName>
    </submittedName>
</protein>
<comment type="caution">
    <text evidence="3">The sequence shown here is derived from an EMBL/GenBank/DDBJ whole genome shotgun (WGS) entry which is preliminary data.</text>
</comment>
<evidence type="ECO:0000256" key="1">
    <source>
        <dbReference type="SAM" id="MobiDB-lite"/>
    </source>
</evidence>
<name>A0A7C8VYK5_ORBOL</name>
<evidence type="ECO:0000313" key="3">
    <source>
        <dbReference type="EMBL" id="KAF3289531.1"/>
    </source>
</evidence>
<feature type="region of interest" description="Disordered" evidence="1">
    <location>
        <begin position="52"/>
        <end position="113"/>
    </location>
</feature>
<gene>
    <name evidence="3" type="ORF">TWF970_003305</name>
</gene>
<reference evidence="3 4" key="1">
    <citation type="submission" date="2020-01" db="EMBL/GenBank/DDBJ databases">
        <authorList>
            <person name="Palmer J.M."/>
        </authorList>
    </citation>
    <scope>NUCLEOTIDE SEQUENCE [LARGE SCALE GENOMIC DNA]</scope>
    <source>
        <strain evidence="3 4">TWF970</strain>
    </source>
</reference>
<dbReference type="Proteomes" id="UP000474640">
    <property type="component" value="Unassembled WGS sequence"/>
</dbReference>
<evidence type="ECO:0000313" key="4">
    <source>
        <dbReference type="Proteomes" id="UP000474640"/>
    </source>
</evidence>
<keyword evidence="2" id="KW-1133">Transmembrane helix</keyword>
<dbReference type="EMBL" id="JAABOJ010000002">
    <property type="protein sequence ID" value="KAF3289531.1"/>
    <property type="molecule type" value="Genomic_DNA"/>
</dbReference>